<name>A0ABU2G8A1_9EURY</name>
<feature type="compositionally biased region" description="Basic and acidic residues" evidence="1">
    <location>
        <begin position="283"/>
        <end position="295"/>
    </location>
</feature>
<organism evidence="2 3">
    <name type="scientific">Halogeometricum luteum</name>
    <dbReference type="NCBI Taxonomy" id="2950537"/>
    <lineage>
        <taxon>Archaea</taxon>
        <taxon>Methanobacteriati</taxon>
        <taxon>Methanobacteriota</taxon>
        <taxon>Stenosarchaea group</taxon>
        <taxon>Halobacteria</taxon>
        <taxon>Halobacteriales</taxon>
        <taxon>Haloferacaceae</taxon>
        <taxon>Halogeometricum</taxon>
    </lineage>
</organism>
<accession>A0ABU2G8A1</accession>
<evidence type="ECO:0000256" key="1">
    <source>
        <dbReference type="SAM" id="MobiDB-lite"/>
    </source>
</evidence>
<dbReference type="Proteomes" id="UP001254813">
    <property type="component" value="Unassembled WGS sequence"/>
</dbReference>
<protein>
    <submittedName>
        <fullName evidence="2">Uncharacterized protein</fullName>
    </submittedName>
</protein>
<comment type="caution">
    <text evidence="2">The sequence shown here is derived from an EMBL/GenBank/DDBJ whole genome shotgun (WGS) entry which is preliminary data.</text>
</comment>
<gene>
    <name evidence="2" type="ORF">NDI79_22945</name>
</gene>
<sequence length="295" mass="33102">MADNETSTPESTIDALSPGDEWPFHYRGYGLSINQDGDIWWQAYNGTDRFDLEPVPSGLVTELLELKRSGGALRVTEGGAVITRIETGDGSSDAYKTVYVGQMDLDGRLVPRDEPGHAVPISPNGLDPGDLWKSVYDGATYSFSGERFWWQDGETKLRHSFADTLPREITDELKRLRMNGGRFVITPCGDVVTQIPNEKTPPDIRAQFRDLSRPVKRFLQLRRDRGNVDMVPVYVGHLSADERPIEVEEPTRLTDPLSEQEEASLEAWVAAMGSYEESDLSEDDHRRDDRGEGSR</sequence>
<evidence type="ECO:0000313" key="3">
    <source>
        <dbReference type="Proteomes" id="UP001254813"/>
    </source>
</evidence>
<feature type="region of interest" description="Disordered" evidence="1">
    <location>
        <begin position="271"/>
        <end position="295"/>
    </location>
</feature>
<proteinExistence type="predicted"/>
<reference evidence="2 3" key="1">
    <citation type="submission" date="2022-06" db="EMBL/GenBank/DDBJ databases">
        <title>Halogeometricum sp. a new haloarchaeum isolate from saline soil.</title>
        <authorList>
            <person name="Strakova D."/>
            <person name="Galisteo C."/>
            <person name="Sanchez-Porro C."/>
            <person name="Ventosa A."/>
        </authorList>
    </citation>
    <scope>NUCLEOTIDE SEQUENCE [LARGE SCALE GENOMIC DNA]</scope>
    <source>
        <strain evidence="3">S3BR25-2</strain>
    </source>
</reference>
<dbReference type="EMBL" id="JAMQOQ010000011">
    <property type="protein sequence ID" value="MDS0297026.1"/>
    <property type="molecule type" value="Genomic_DNA"/>
</dbReference>
<evidence type="ECO:0000313" key="2">
    <source>
        <dbReference type="EMBL" id="MDS0297026.1"/>
    </source>
</evidence>
<dbReference type="RefSeq" id="WP_310930964.1">
    <property type="nucleotide sequence ID" value="NZ_JAMQOQ010000011.1"/>
</dbReference>
<keyword evidence="3" id="KW-1185">Reference proteome</keyword>